<name>A0A3M9X1D7_9HYPH</name>
<accession>A0A3M9X1D7</accession>
<comment type="caution">
    <text evidence="1">The sequence shown here is derived from an EMBL/GenBank/DDBJ whole genome shotgun (WGS) entry which is preliminary data.</text>
</comment>
<sequence length="60" mass="6864">MAQSTENQITQVMRETEVEPVPNVDFDISAGVEVLRHNIRLQRMEPRVSNEVENLTHMGS</sequence>
<proteinExistence type="predicted"/>
<dbReference type="AlphaFoldDB" id="A0A3M9X1D7"/>
<gene>
    <name evidence="1" type="ORF">DNR46_34690</name>
</gene>
<organism evidence="1 2">
    <name type="scientific">Mesorhizobium japonicum</name>
    <dbReference type="NCBI Taxonomy" id="2066070"/>
    <lineage>
        <taxon>Bacteria</taxon>
        <taxon>Pseudomonadati</taxon>
        <taxon>Pseudomonadota</taxon>
        <taxon>Alphaproteobacteria</taxon>
        <taxon>Hyphomicrobiales</taxon>
        <taxon>Phyllobacteriaceae</taxon>
        <taxon>Mesorhizobium</taxon>
    </lineage>
</organism>
<evidence type="ECO:0000313" key="2">
    <source>
        <dbReference type="Proteomes" id="UP000275436"/>
    </source>
</evidence>
<dbReference type="EMBL" id="QKOD01000021">
    <property type="protein sequence ID" value="RNJ41340.1"/>
    <property type="molecule type" value="Genomic_DNA"/>
</dbReference>
<reference evidence="1 2" key="1">
    <citation type="journal article" date="2018" name="Mol. Plant Microbe Interact.">
        <title>Taxonomically Different Co-Microsymbionts of a Relict Legume, Oxytropis popoviana, Have Complementary Sets of Symbiotic Genes and Together Increase the Efficiency of Plant Nodulation.</title>
        <authorList>
            <person name="Safronova V."/>
            <person name="Belimov A."/>
            <person name="Sazanova A."/>
            <person name="Chirak E."/>
            <person name="Verkhozina A."/>
            <person name="Kuznetsova I."/>
            <person name="Andronov E."/>
            <person name="Puhalsky J."/>
            <person name="Tikhonovich I."/>
        </authorList>
    </citation>
    <scope>NUCLEOTIDE SEQUENCE [LARGE SCALE GENOMIC DNA]</scope>
    <source>
        <strain evidence="1 2">Opo-235</strain>
    </source>
</reference>
<dbReference type="RefSeq" id="WP_123170453.1">
    <property type="nucleotide sequence ID" value="NZ_QKOD01000021.1"/>
</dbReference>
<dbReference type="Proteomes" id="UP000275436">
    <property type="component" value="Unassembled WGS sequence"/>
</dbReference>
<protein>
    <submittedName>
        <fullName evidence="1">Uncharacterized protein</fullName>
    </submittedName>
</protein>
<evidence type="ECO:0000313" key="1">
    <source>
        <dbReference type="EMBL" id="RNJ41340.1"/>
    </source>
</evidence>